<feature type="domain" description="Hydroxymethylglutaryl-coenzyme A synthase C-terminal" evidence="6">
    <location>
        <begin position="929"/>
        <end position="1213"/>
    </location>
</feature>
<dbReference type="Gene3D" id="3.40.47.10">
    <property type="match status" value="1"/>
</dbReference>
<dbReference type="CDD" id="cd00827">
    <property type="entry name" value="init_cond_enzymes"/>
    <property type="match status" value="1"/>
</dbReference>
<keyword evidence="2" id="KW-0808">Transferase</keyword>
<dbReference type="Pfam" id="PF01154">
    <property type="entry name" value="HMG_CoA_synt_N"/>
    <property type="match status" value="1"/>
</dbReference>
<evidence type="ECO:0000256" key="3">
    <source>
        <dbReference type="SAM" id="MobiDB-lite"/>
    </source>
</evidence>
<dbReference type="PROSITE" id="PS01226">
    <property type="entry name" value="HMG_COA_SYNTHASE"/>
    <property type="match status" value="1"/>
</dbReference>
<comment type="similarity">
    <text evidence="1">Belongs to the thiolase-like superfamily. HMG-CoA synthase family.</text>
</comment>
<gene>
    <name evidence="8" type="ORF">H2201_001788</name>
</gene>
<dbReference type="SUPFAM" id="SSF53901">
    <property type="entry name" value="Thiolase-like"/>
    <property type="match status" value="2"/>
</dbReference>
<evidence type="ECO:0000256" key="4">
    <source>
        <dbReference type="SAM" id="Phobius"/>
    </source>
</evidence>
<proteinExistence type="inferred from homology"/>
<feature type="compositionally biased region" description="Acidic residues" evidence="3">
    <location>
        <begin position="21"/>
        <end position="33"/>
    </location>
</feature>
<name>A0ABQ9P1S4_9PEZI</name>
<keyword evidence="4" id="KW-0472">Membrane</keyword>
<feature type="compositionally biased region" description="Polar residues" evidence="3">
    <location>
        <begin position="600"/>
        <end position="616"/>
    </location>
</feature>
<dbReference type="PANTHER" id="PTHR43323:SF2">
    <property type="entry name" value="HYDROXYMETHYLGLUTARYL-COA SYNTHASE"/>
    <property type="match status" value="1"/>
</dbReference>
<feature type="compositionally biased region" description="Polar residues" evidence="3">
    <location>
        <begin position="282"/>
        <end position="294"/>
    </location>
</feature>
<dbReference type="InterPro" id="IPR016039">
    <property type="entry name" value="Thiolase-like"/>
</dbReference>
<feature type="domain" description="DUF7820" evidence="7">
    <location>
        <begin position="391"/>
        <end position="747"/>
    </location>
</feature>
<evidence type="ECO:0000259" key="5">
    <source>
        <dbReference type="Pfam" id="PF01154"/>
    </source>
</evidence>
<dbReference type="Pfam" id="PF25130">
    <property type="entry name" value="DUF7820"/>
    <property type="match status" value="1"/>
</dbReference>
<feature type="compositionally biased region" description="Low complexity" evidence="3">
    <location>
        <begin position="261"/>
        <end position="275"/>
    </location>
</feature>
<keyword evidence="4" id="KW-1133">Transmembrane helix</keyword>
<keyword evidence="4" id="KW-0812">Transmembrane</keyword>
<evidence type="ECO:0000313" key="8">
    <source>
        <dbReference type="EMBL" id="KAJ9667983.1"/>
    </source>
</evidence>
<dbReference type="PANTHER" id="PTHR43323">
    <property type="entry name" value="3-HYDROXY-3-METHYLGLUTARYL COENZYME A SYNTHASE"/>
    <property type="match status" value="1"/>
</dbReference>
<evidence type="ECO:0000256" key="1">
    <source>
        <dbReference type="ARBA" id="ARBA00007061"/>
    </source>
</evidence>
<dbReference type="InterPro" id="IPR056722">
    <property type="entry name" value="DUF7820"/>
</dbReference>
<keyword evidence="9" id="KW-1185">Reference proteome</keyword>
<evidence type="ECO:0000259" key="6">
    <source>
        <dbReference type="Pfam" id="PF08540"/>
    </source>
</evidence>
<dbReference type="Pfam" id="PF08540">
    <property type="entry name" value="HMG_CoA_synt_C"/>
    <property type="match status" value="1"/>
</dbReference>
<organism evidence="8 9">
    <name type="scientific">Coniosporium apollinis</name>
    <dbReference type="NCBI Taxonomy" id="61459"/>
    <lineage>
        <taxon>Eukaryota</taxon>
        <taxon>Fungi</taxon>
        <taxon>Dikarya</taxon>
        <taxon>Ascomycota</taxon>
        <taxon>Pezizomycotina</taxon>
        <taxon>Dothideomycetes</taxon>
        <taxon>Dothideomycetes incertae sedis</taxon>
        <taxon>Coniosporium</taxon>
    </lineage>
</organism>
<feature type="domain" description="Hydroxymethylglutaryl-coenzyme A synthase N-terminal" evidence="5">
    <location>
        <begin position="754"/>
        <end position="927"/>
    </location>
</feature>
<sequence length="1214" mass="131932">MDGQPRNDGRSTPASDNPNVFDDEFAIDNDPLEPEFGVADGFRPDQSRQSSAFTDSPTLERLSVEESIPGTVPGETKSRPHVPSRGSTGKGHPTQDSLAIQYEGGNVPVPGRIPSVYSHGTPTPAVMRHASLASTSSFATTARTQSTLPSGPSHPYGMYPQDTGMARSVSGATSSTIRAPSRTQSGHHRPAHPYALYPQNVLEDSEETTSPAPQLIPVGFPGMSTGYHRQIGPDGEEQGLMGLDGHTEQLPPYSRYPEQGPASPVVPVTQPATPQESIALGNLNSPDSQTTLIRPNNGHGADQLNRSLSLPLSEPPSFGSSEKSWSEKTWKEKRKTRFFGGKIPLWALILGFVIVFILAVILGGAIGGLLARENARLAAASSAAFVTVYSTASMYDASTIATPTGLASLPTHATYALLLGDPESSLNGCLPLGEQRSAWSCKIHGPDLRLSLDEVPGKPYQGACITPMDPDDTPLRYGMQPPSFTAQRLVLVHDYDDPSKGPAYHFSARYDKIVVVDKDDFIGLETIKKRDAAPASEFEVPQGFRGRREVQVGDLPWFCVWNDTFIEGFIYVNEDTAAAASSSSAVAAAASAAVTSSSSYPTTLATSPQTTSASLQTAPVASSPTPTSSDTVDAVTSEQPYSHYTHFRPGFPSAIPTELAAVSRPAMQRRYKKLPEFPRVVKIEERRLPNNPDPPYCQQWRVLWDGQLVTNADSNGNSIRVELEEDDPLYPGASIVETRPATTSDASEEKRMSRPQNIGIKALELYFPSQCVDQAELEKFDGVAQGKYTIGLGQTKMSFCDDREDIYSLALTTVSSLLRKYSIDPTSIGRLEVGTETLLDKSKSVKTVLMQLFEPSGNTNIEGVDTVNACYGGTNALFNSLNWVESSAWDGRDAIVVAGDIALYKKGNARPTGGAGCVAMLIGPNAPLAFEPGLRGSYITHAYDFYKPDLTSEYPIVDGQFSIRCYTEAVDACYKAYNAREAKLAKQLNGSATNGTTEHDEKEPETPLDRFDYMCFHAPTCKLVAKSYARLLYNDYRNNPDAEIFSSVPREILDLDHTASLTDKTVEKTFMALAKKRFAARVQPSIQVPTMCGNMYSASVYGSLCSVLANVSSSDLQGKRVAIFSYGSGLASSLFSLKVRGSVDEIKEKLDIHARLDARRTVQPEVYDEMCNLRERAHLKKGYKPIGETETIFPGTYYLTGIDDMFRRSYEVKQ</sequence>
<feature type="transmembrane region" description="Helical" evidence="4">
    <location>
        <begin position="343"/>
        <end position="371"/>
    </location>
</feature>
<feature type="region of interest" description="Disordered" evidence="3">
    <location>
        <begin position="1"/>
        <end position="97"/>
    </location>
</feature>
<reference evidence="8" key="1">
    <citation type="submission" date="2022-10" db="EMBL/GenBank/DDBJ databases">
        <title>Culturing micro-colonial fungi from biological soil crusts in the Mojave desert and describing Neophaeococcomyces mojavensis, and introducing the new genera and species Taxawa tesnikishii.</title>
        <authorList>
            <person name="Kurbessoian T."/>
            <person name="Stajich J.E."/>
        </authorList>
    </citation>
    <scope>NUCLEOTIDE SEQUENCE</scope>
    <source>
        <strain evidence="8">TK_1</strain>
    </source>
</reference>
<dbReference type="InterPro" id="IPR010122">
    <property type="entry name" value="HMG_CoA_synthase_euk"/>
</dbReference>
<dbReference type="InterPro" id="IPR013746">
    <property type="entry name" value="HMG_CoA_synt_C_dom"/>
</dbReference>
<accession>A0ABQ9P1S4</accession>
<evidence type="ECO:0008006" key="10">
    <source>
        <dbReference type="Google" id="ProtNLM"/>
    </source>
</evidence>
<feature type="region of interest" description="Disordered" evidence="3">
    <location>
        <begin position="203"/>
        <end position="326"/>
    </location>
</feature>
<dbReference type="InterPro" id="IPR000590">
    <property type="entry name" value="HMG_CoA_synt_AS"/>
</dbReference>
<protein>
    <recommendedName>
        <fullName evidence="10">HMG-CoA synthase</fullName>
    </recommendedName>
</protein>
<comment type="caution">
    <text evidence="8">The sequence shown here is derived from an EMBL/GenBank/DDBJ whole genome shotgun (WGS) entry which is preliminary data.</text>
</comment>
<dbReference type="Proteomes" id="UP001172684">
    <property type="component" value="Unassembled WGS sequence"/>
</dbReference>
<evidence type="ECO:0000259" key="7">
    <source>
        <dbReference type="Pfam" id="PF25130"/>
    </source>
</evidence>
<evidence type="ECO:0000256" key="2">
    <source>
        <dbReference type="ARBA" id="ARBA00022679"/>
    </source>
</evidence>
<evidence type="ECO:0000313" key="9">
    <source>
        <dbReference type="Proteomes" id="UP001172684"/>
    </source>
</evidence>
<dbReference type="NCBIfam" id="TIGR01833">
    <property type="entry name" value="HMG-CoA-S_euk"/>
    <property type="match status" value="1"/>
</dbReference>
<dbReference type="EMBL" id="JAPDRL010000009">
    <property type="protein sequence ID" value="KAJ9667983.1"/>
    <property type="molecule type" value="Genomic_DNA"/>
</dbReference>
<feature type="compositionally biased region" description="Low complexity" evidence="3">
    <location>
        <begin position="307"/>
        <end position="323"/>
    </location>
</feature>
<feature type="compositionally biased region" description="Polar residues" evidence="3">
    <location>
        <begin position="47"/>
        <end position="57"/>
    </location>
</feature>
<dbReference type="InterPro" id="IPR013528">
    <property type="entry name" value="HMG_CoA_synth_N"/>
</dbReference>
<feature type="compositionally biased region" description="Low complexity" evidence="3">
    <location>
        <begin position="617"/>
        <end position="634"/>
    </location>
</feature>
<feature type="region of interest" description="Disordered" evidence="3">
    <location>
        <begin position="599"/>
        <end position="637"/>
    </location>
</feature>